<dbReference type="Proteomes" id="UP000703269">
    <property type="component" value="Unassembled WGS sequence"/>
</dbReference>
<sequence length="155" mass="17639">MEPFPRTYRIGSGREVPVIRSCSMLQSVRVAFSVGGTPAADYWRWHAQNLCAFISQARVSASAYPHLRTFVISIKVGAAEDQRVPLPEIASSLDETLVYLVRETSLQSVAFEWVRSTKWRDTLEGDEFADYIYKTFPVLRRDNRVTIQAPIRKGL</sequence>
<accession>A0A9P3FY54</accession>
<protein>
    <submittedName>
        <fullName evidence="1">Uncharacterized protein</fullName>
    </submittedName>
</protein>
<evidence type="ECO:0000313" key="2">
    <source>
        <dbReference type="Proteomes" id="UP000703269"/>
    </source>
</evidence>
<dbReference type="OrthoDB" id="10500282at2759"/>
<proteinExistence type="predicted"/>
<organism evidence="1 2">
    <name type="scientific">Phanerochaete sordida</name>
    <dbReference type="NCBI Taxonomy" id="48140"/>
    <lineage>
        <taxon>Eukaryota</taxon>
        <taxon>Fungi</taxon>
        <taxon>Dikarya</taxon>
        <taxon>Basidiomycota</taxon>
        <taxon>Agaricomycotina</taxon>
        <taxon>Agaricomycetes</taxon>
        <taxon>Polyporales</taxon>
        <taxon>Phanerochaetaceae</taxon>
        <taxon>Phanerochaete</taxon>
    </lineage>
</organism>
<comment type="caution">
    <text evidence="1">The sequence shown here is derived from an EMBL/GenBank/DDBJ whole genome shotgun (WGS) entry which is preliminary data.</text>
</comment>
<reference evidence="1 2" key="1">
    <citation type="submission" date="2021-08" db="EMBL/GenBank/DDBJ databases">
        <title>Draft Genome Sequence of Phanerochaete sordida strain YK-624.</title>
        <authorList>
            <person name="Mori T."/>
            <person name="Dohra H."/>
            <person name="Suzuki T."/>
            <person name="Kawagishi H."/>
            <person name="Hirai H."/>
        </authorList>
    </citation>
    <scope>NUCLEOTIDE SEQUENCE [LARGE SCALE GENOMIC DNA]</scope>
    <source>
        <strain evidence="1 2">YK-624</strain>
    </source>
</reference>
<dbReference type="AlphaFoldDB" id="A0A9P3FY54"/>
<name>A0A9P3FY54_9APHY</name>
<dbReference type="EMBL" id="BPQB01000001">
    <property type="protein sequence ID" value="GJE84464.1"/>
    <property type="molecule type" value="Genomic_DNA"/>
</dbReference>
<keyword evidence="2" id="KW-1185">Reference proteome</keyword>
<gene>
    <name evidence="1" type="ORF">PsYK624_005400</name>
</gene>
<evidence type="ECO:0000313" key="1">
    <source>
        <dbReference type="EMBL" id="GJE84464.1"/>
    </source>
</evidence>